<sequence length="146" mass="16684">MRVDISPSDLDCLTRHTEACWPDEACALIVGQYLQNQHWIVKRVEPAKNVAADKSRYFEIDPELRIKVEMNILLEDDEIIGVFHSHPEGKAFLSENDIKNIKEPNLFWLIASTSSGKLKEFRAFIAADDRNFDQLTLQTTSTAYGD</sequence>
<evidence type="ECO:0000256" key="3">
    <source>
        <dbReference type="ARBA" id="ARBA00022801"/>
    </source>
</evidence>
<keyword evidence="4" id="KW-0862">Zinc</keyword>
<dbReference type="SUPFAM" id="SSF102712">
    <property type="entry name" value="JAB1/MPN domain"/>
    <property type="match status" value="1"/>
</dbReference>
<dbReference type="SMART" id="SM00232">
    <property type="entry name" value="JAB_MPN"/>
    <property type="match status" value="1"/>
</dbReference>
<dbReference type="Pfam" id="PF14464">
    <property type="entry name" value="Prok-JAB"/>
    <property type="match status" value="1"/>
</dbReference>
<dbReference type="InterPro" id="IPR037518">
    <property type="entry name" value="MPN"/>
</dbReference>
<evidence type="ECO:0000256" key="1">
    <source>
        <dbReference type="ARBA" id="ARBA00022670"/>
    </source>
</evidence>
<evidence type="ECO:0000256" key="5">
    <source>
        <dbReference type="ARBA" id="ARBA00023049"/>
    </source>
</evidence>
<organism evidence="7 8">
    <name type="scientific">Sneathiella marina</name>
    <dbReference type="NCBI Taxonomy" id="2950108"/>
    <lineage>
        <taxon>Bacteria</taxon>
        <taxon>Pseudomonadati</taxon>
        <taxon>Pseudomonadota</taxon>
        <taxon>Alphaproteobacteria</taxon>
        <taxon>Sneathiellales</taxon>
        <taxon>Sneathiellaceae</taxon>
        <taxon>Sneathiella</taxon>
    </lineage>
</organism>
<keyword evidence="1" id="KW-0645">Protease</keyword>
<keyword evidence="3" id="KW-0378">Hydrolase</keyword>
<keyword evidence="8" id="KW-1185">Reference proteome</keyword>
<dbReference type="PROSITE" id="PS50249">
    <property type="entry name" value="MPN"/>
    <property type="match status" value="1"/>
</dbReference>
<dbReference type="EMBL" id="CP098747">
    <property type="protein sequence ID" value="USG62723.1"/>
    <property type="molecule type" value="Genomic_DNA"/>
</dbReference>
<reference evidence="7" key="1">
    <citation type="submission" date="2022-06" db="EMBL/GenBank/DDBJ databases">
        <title>Sneathiella actinostolidae sp. nov., isolated from a sea anemonein the Western Pacific Ocean.</title>
        <authorList>
            <person name="Wei M.J."/>
        </authorList>
    </citation>
    <scope>NUCLEOTIDE SEQUENCE</scope>
    <source>
        <strain evidence="7">PHK-P5</strain>
    </source>
</reference>
<evidence type="ECO:0000313" key="7">
    <source>
        <dbReference type="EMBL" id="USG62723.1"/>
    </source>
</evidence>
<accession>A0ABY4W9C6</accession>
<keyword evidence="5" id="KW-0482">Metalloprotease</keyword>
<evidence type="ECO:0000259" key="6">
    <source>
        <dbReference type="PROSITE" id="PS50249"/>
    </source>
</evidence>
<dbReference type="Proteomes" id="UP001056291">
    <property type="component" value="Chromosome"/>
</dbReference>
<dbReference type="RefSeq" id="WP_251936768.1">
    <property type="nucleotide sequence ID" value="NZ_CP098747.1"/>
</dbReference>
<name>A0ABY4W9C6_9PROT</name>
<proteinExistence type="predicted"/>
<dbReference type="InterPro" id="IPR000555">
    <property type="entry name" value="JAMM/MPN+_dom"/>
</dbReference>
<dbReference type="InterPro" id="IPR051929">
    <property type="entry name" value="VirAsm_ModProt"/>
</dbReference>
<dbReference type="InterPro" id="IPR028090">
    <property type="entry name" value="JAB_dom_prok"/>
</dbReference>
<gene>
    <name evidence="7" type="ORF">NBZ79_07000</name>
</gene>
<dbReference type="PANTHER" id="PTHR34858:SF1">
    <property type="entry name" value="CYSO-CYSTEINE PEPTIDASE"/>
    <property type="match status" value="1"/>
</dbReference>
<dbReference type="PANTHER" id="PTHR34858">
    <property type="entry name" value="CYSO-CYSTEINE PEPTIDASE"/>
    <property type="match status" value="1"/>
</dbReference>
<evidence type="ECO:0000256" key="2">
    <source>
        <dbReference type="ARBA" id="ARBA00022723"/>
    </source>
</evidence>
<evidence type="ECO:0000256" key="4">
    <source>
        <dbReference type="ARBA" id="ARBA00022833"/>
    </source>
</evidence>
<dbReference type="CDD" id="cd08070">
    <property type="entry name" value="MPN_like"/>
    <property type="match status" value="1"/>
</dbReference>
<evidence type="ECO:0000313" key="8">
    <source>
        <dbReference type="Proteomes" id="UP001056291"/>
    </source>
</evidence>
<keyword evidence="2" id="KW-0479">Metal-binding</keyword>
<protein>
    <submittedName>
        <fullName evidence="7">M67 family metallopeptidase</fullName>
    </submittedName>
</protein>
<feature type="domain" description="MPN" evidence="6">
    <location>
        <begin position="3"/>
        <end position="130"/>
    </location>
</feature>
<dbReference type="Gene3D" id="3.40.140.10">
    <property type="entry name" value="Cytidine Deaminase, domain 2"/>
    <property type="match status" value="1"/>
</dbReference>